<feature type="transmembrane region" description="Helical" evidence="2">
    <location>
        <begin position="12"/>
        <end position="35"/>
    </location>
</feature>
<accession>A0A165MI96</accession>
<keyword evidence="2" id="KW-0812">Transmembrane</keyword>
<dbReference type="AlphaFoldDB" id="A0A165MI96"/>
<dbReference type="PANTHER" id="PTHR40465:SF1">
    <property type="entry name" value="DUF6534 DOMAIN-CONTAINING PROTEIN"/>
    <property type="match status" value="1"/>
</dbReference>
<organism evidence="4 5">
    <name type="scientific">Neolentinus lepideus HHB14362 ss-1</name>
    <dbReference type="NCBI Taxonomy" id="1314782"/>
    <lineage>
        <taxon>Eukaryota</taxon>
        <taxon>Fungi</taxon>
        <taxon>Dikarya</taxon>
        <taxon>Basidiomycota</taxon>
        <taxon>Agaricomycotina</taxon>
        <taxon>Agaricomycetes</taxon>
        <taxon>Gloeophyllales</taxon>
        <taxon>Gloeophyllaceae</taxon>
        <taxon>Neolentinus</taxon>
    </lineage>
</organism>
<feature type="transmembrane region" description="Helical" evidence="2">
    <location>
        <begin position="47"/>
        <end position="70"/>
    </location>
</feature>
<feature type="transmembrane region" description="Helical" evidence="2">
    <location>
        <begin position="158"/>
        <end position="182"/>
    </location>
</feature>
<evidence type="ECO:0000259" key="3">
    <source>
        <dbReference type="Pfam" id="PF20152"/>
    </source>
</evidence>
<keyword evidence="2" id="KW-0472">Membrane</keyword>
<dbReference type="PANTHER" id="PTHR40465">
    <property type="entry name" value="CHROMOSOME 1, WHOLE GENOME SHOTGUN SEQUENCE"/>
    <property type="match status" value="1"/>
</dbReference>
<feature type="transmembrane region" description="Helical" evidence="2">
    <location>
        <begin position="202"/>
        <end position="222"/>
    </location>
</feature>
<feature type="region of interest" description="Disordered" evidence="1">
    <location>
        <begin position="261"/>
        <end position="283"/>
    </location>
</feature>
<dbReference type="STRING" id="1314782.A0A165MI96"/>
<feature type="transmembrane region" description="Helical" evidence="2">
    <location>
        <begin position="90"/>
        <end position="110"/>
    </location>
</feature>
<evidence type="ECO:0000256" key="2">
    <source>
        <dbReference type="SAM" id="Phobius"/>
    </source>
</evidence>
<dbReference type="EMBL" id="KV425686">
    <property type="protein sequence ID" value="KZT18363.1"/>
    <property type="molecule type" value="Genomic_DNA"/>
</dbReference>
<keyword evidence="2" id="KW-1133">Transmembrane helix</keyword>
<feature type="region of interest" description="Disordered" evidence="1">
    <location>
        <begin position="304"/>
        <end position="338"/>
    </location>
</feature>
<gene>
    <name evidence="4" type="ORF">NEOLEDRAFT_1143480</name>
</gene>
<reference evidence="4 5" key="1">
    <citation type="journal article" date="2016" name="Mol. Biol. Evol.">
        <title>Comparative Genomics of Early-Diverging Mushroom-Forming Fungi Provides Insights into the Origins of Lignocellulose Decay Capabilities.</title>
        <authorList>
            <person name="Nagy L.G."/>
            <person name="Riley R."/>
            <person name="Tritt A."/>
            <person name="Adam C."/>
            <person name="Daum C."/>
            <person name="Floudas D."/>
            <person name="Sun H."/>
            <person name="Yadav J.S."/>
            <person name="Pangilinan J."/>
            <person name="Larsson K.H."/>
            <person name="Matsuura K."/>
            <person name="Barry K."/>
            <person name="Labutti K."/>
            <person name="Kuo R."/>
            <person name="Ohm R.A."/>
            <person name="Bhattacharya S.S."/>
            <person name="Shirouzu T."/>
            <person name="Yoshinaga Y."/>
            <person name="Martin F.M."/>
            <person name="Grigoriev I.V."/>
            <person name="Hibbett D.S."/>
        </authorList>
    </citation>
    <scope>NUCLEOTIDE SEQUENCE [LARGE SCALE GENOMIC DNA]</scope>
    <source>
        <strain evidence="4 5">HHB14362 ss-1</strain>
    </source>
</reference>
<name>A0A165MI96_9AGAM</name>
<feature type="transmembrane region" description="Helical" evidence="2">
    <location>
        <begin position="119"/>
        <end position="146"/>
    </location>
</feature>
<protein>
    <recommendedName>
        <fullName evidence="3">DUF6534 domain-containing protein</fullName>
    </recommendedName>
</protein>
<sequence>MANPSLDLTLGALLIGVIFNVFLLGVMWVQAYVYLNSRHSGRGARWIKYMVLFLFVVDNVNSAMDVAMIYDYTIKDFGNFDKVQYTNAMFNAEPVTTGVIASVVHCFYAWRITVLTGRLWLGILIVILSLASTLCAIGAAIGITLIKAQFSGLQRVEQVVIIWLAGAAVTDALITALLVWHLHRQKTTFPQTDDLLTKLMRVVIPTGMITSVVAGLNLILYLTTETSVPLVFNLPLAKLYTNCVLSSLNARQFWFSRSSADVQSSTPKGNPRSERRQRPGIHITTTSIVHRDLEVGAFELETVKSPGMSPRAAEDHDDGDTGYSIKIPELTADGGSAA</sequence>
<feature type="domain" description="DUF6534" evidence="3">
    <location>
        <begin position="167"/>
        <end position="252"/>
    </location>
</feature>
<dbReference type="InterPro" id="IPR045339">
    <property type="entry name" value="DUF6534"/>
</dbReference>
<proteinExistence type="predicted"/>
<evidence type="ECO:0000313" key="5">
    <source>
        <dbReference type="Proteomes" id="UP000076761"/>
    </source>
</evidence>
<evidence type="ECO:0000313" key="4">
    <source>
        <dbReference type="EMBL" id="KZT18363.1"/>
    </source>
</evidence>
<dbReference type="Proteomes" id="UP000076761">
    <property type="component" value="Unassembled WGS sequence"/>
</dbReference>
<keyword evidence="5" id="KW-1185">Reference proteome</keyword>
<evidence type="ECO:0000256" key="1">
    <source>
        <dbReference type="SAM" id="MobiDB-lite"/>
    </source>
</evidence>
<dbReference type="OrthoDB" id="3203775at2759"/>
<dbReference type="Pfam" id="PF20152">
    <property type="entry name" value="DUF6534"/>
    <property type="match status" value="1"/>
</dbReference>
<dbReference type="InParanoid" id="A0A165MI96"/>